<evidence type="ECO:0000313" key="2">
    <source>
        <dbReference type="EMBL" id="RAL60487.1"/>
    </source>
</evidence>
<feature type="compositionally biased region" description="Basic and acidic residues" evidence="1">
    <location>
        <begin position="1"/>
        <end position="14"/>
    </location>
</feature>
<dbReference type="OrthoDB" id="60033at2759"/>
<gene>
    <name evidence="2" type="ORF">DID88_000262</name>
</gene>
<dbReference type="Proteomes" id="UP000249056">
    <property type="component" value="Unassembled WGS sequence"/>
</dbReference>
<dbReference type="EMBL" id="QKRW01000040">
    <property type="protein sequence ID" value="RAL60487.1"/>
    <property type="molecule type" value="Genomic_DNA"/>
</dbReference>
<keyword evidence="3" id="KW-1185">Reference proteome</keyword>
<dbReference type="AlphaFoldDB" id="A0A395IJK6"/>
<comment type="caution">
    <text evidence="2">The sequence shown here is derived from an EMBL/GenBank/DDBJ whole genome shotgun (WGS) entry which is preliminary data.</text>
</comment>
<feature type="region of interest" description="Disordered" evidence="1">
    <location>
        <begin position="1"/>
        <end position="47"/>
    </location>
</feature>
<reference evidence="2 3" key="1">
    <citation type="submission" date="2018-06" db="EMBL/GenBank/DDBJ databases">
        <title>Genome Sequence of the Brown Rot Fungal Pathogen Monilinia fructigena.</title>
        <authorList>
            <person name="Landi L."/>
            <person name="De Miccolis Angelini R.M."/>
            <person name="Pollastro S."/>
            <person name="Abate D."/>
            <person name="Faretra F."/>
            <person name="Romanazzi G."/>
        </authorList>
    </citation>
    <scope>NUCLEOTIDE SEQUENCE [LARGE SCALE GENOMIC DNA]</scope>
    <source>
        <strain evidence="2 3">Mfrg269</strain>
    </source>
</reference>
<evidence type="ECO:0000256" key="1">
    <source>
        <dbReference type="SAM" id="MobiDB-lite"/>
    </source>
</evidence>
<proteinExistence type="predicted"/>
<evidence type="ECO:0000313" key="3">
    <source>
        <dbReference type="Proteomes" id="UP000249056"/>
    </source>
</evidence>
<protein>
    <submittedName>
        <fullName evidence="2">Uncharacterized protein</fullName>
    </submittedName>
</protein>
<accession>A0A395IJK6</accession>
<name>A0A395IJK6_9HELO</name>
<organism evidence="2 3">
    <name type="scientific">Monilinia fructigena</name>
    <dbReference type="NCBI Taxonomy" id="38457"/>
    <lineage>
        <taxon>Eukaryota</taxon>
        <taxon>Fungi</taxon>
        <taxon>Dikarya</taxon>
        <taxon>Ascomycota</taxon>
        <taxon>Pezizomycotina</taxon>
        <taxon>Leotiomycetes</taxon>
        <taxon>Helotiales</taxon>
        <taxon>Sclerotiniaceae</taxon>
        <taxon>Monilinia</taxon>
    </lineage>
</organism>
<sequence length="78" mass="8659">MAVDKHPTHIELPLRDAQMVSPNETEIGTPEAEYDRPVSPLHMSPGQIDGLDALKAQEYMNRRRGSSEGSILHLRIPG</sequence>